<gene>
    <name evidence="1" type="ORF">FF100_33535</name>
</gene>
<reference evidence="1 2" key="1">
    <citation type="submission" date="2019-06" db="EMBL/GenBank/DDBJ databases">
        <title>Genome of Methylobacterium sp. 17Sr1-39.</title>
        <authorList>
            <person name="Seo T."/>
        </authorList>
    </citation>
    <scope>NUCLEOTIDE SEQUENCE [LARGE SCALE GENOMIC DNA]</scope>
    <source>
        <strain evidence="1 2">17Sr1-39</strain>
    </source>
</reference>
<keyword evidence="2" id="KW-1185">Reference proteome</keyword>
<dbReference type="Proteomes" id="UP000305267">
    <property type="component" value="Unassembled WGS sequence"/>
</dbReference>
<dbReference type="EMBL" id="VDDA01000042">
    <property type="protein sequence ID" value="TNC07098.1"/>
    <property type="molecule type" value="Genomic_DNA"/>
</dbReference>
<dbReference type="RefSeq" id="WP_139040354.1">
    <property type="nucleotide sequence ID" value="NZ_VDDA01000042.1"/>
</dbReference>
<evidence type="ECO:0000313" key="2">
    <source>
        <dbReference type="Proteomes" id="UP000305267"/>
    </source>
</evidence>
<protein>
    <submittedName>
        <fullName evidence="1">Uncharacterized protein</fullName>
    </submittedName>
</protein>
<accession>A0A5C4L730</accession>
<comment type="caution">
    <text evidence="1">The sequence shown here is derived from an EMBL/GenBank/DDBJ whole genome shotgun (WGS) entry which is preliminary data.</text>
</comment>
<dbReference type="AlphaFoldDB" id="A0A5C4L730"/>
<sequence>MRDGDAAVLAALASLHDAFVTMVPHCEKIDGAFAAAARAAPALAKACGLPGAEPLAPSIRQCADTLAAMRLLLTPPANSRAVEMSGVRAVTKGHEDRRDGPGTPTDAAAYLAGLDPEARATLLAKLATGETP</sequence>
<proteinExistence type="predicted"/>
<evidence type="ECO:0000313" key="1">
    <source>
        <dbReference type="EMBL" id="TNC07098.1"/>
    </source>
</evidence>
<organism evidence="1 2">
    <name type="scientific">Methylobacterium terricola</name>
    <dbReference type="NCBI Taxonomy" id="2583531"/>
    <lineage>
        <taxon>Bacteria</taxon>
        <taxon>Pseudomonadati</taxon>
        <taxon>Pseudomonadota</taxon>
        <taxon>Alphaproteobacteria</taxon>
        <taxon>Hyphomicrobiales</taxon>
        <taxon>Methylobacteriaceae</taxon>
        <taxon>Methylobacterium</taxon>
    </lineage>
</organism>
<name>A0A5C4L730_9HYPH</name>